<dbReference type="RefSeq" id="WP_377179569.1">
    <property type="nucleotide sequence ID" value="NZ_JBHTMY010000003.1"/>
</dbReference>
<name>A0ABW3Y669_9FLAO</name>
<evidence type="ECO:0000259" key="1">
    <source>
        <dbReference type="Pfam" id="PF02872"/>
    </source>
</evidence>
<reference evidence="3" key="1">
    <citation type="journal article" date="2019" name="Int. J. Syst. Evol. Microbiol.">
        <title>The Global Catalogue of Microorganisms (GCM) 10K type strain sequencing project: providing services to taxonomists for standard genome sequencing and annotation.</title>
        <authorList>
            <consortium name="The Broad Institute Genomics Platform"/>
            <consortium name="The Broad Institute Genome Sequencing Center for Infectious Disease"/>
            <person name="Wu L."/>
            <person name="Ma J."/>
        </authorList>
    </citation>
    <scope>NUCLEOTIDE SEQUENCE [LARGE SCALE GENOMIC DNA]</scope>
    <source>
        <strain evidence="3">CCUG 61485</strain>
    </source>
</reference>
<dbReference type="Gene3D" id="3.90.780.10">
    <property type="entry name" value="5'-Nucleotidase, C-terminal domain"/>
    <property type="match status" value="1"/>
</dbReference>
<comment type="caution">
    <text evidence="2">The sequence shown here is derived from an EMBL/GenBank/DDBJ whole genome shotgun (WGS) entry which is preliminary data.</text>
</comment>
<dbReference type="PROSITE" id="PS51257">
    <property type="entry name" value="PROKAR_LIPOPROTEIN"/>
    <property type="match status" value="1"/>
</dbReference>
<proteinExistence type="predicted"/>
<gene>
    <name evidence="2" type="ORF">ACFQ39_12895</name>
</gene>
<dbReference type="Proteomes" id="UP001597201">
    <property type="component" value="Unassembled WGS sequence"/>
</dbReference>
<keyword evidence="3" id="KW-1185">Reference proteome</keyword>
<evidence type="ECO:0000313" key="2">
    <source>
        <dbReference type="EMBL" id="MFD1316516.1"/>
    </source>
</evidence>
<organism evidence="2 3">
    <name type="scientific">Namhaeicola litoreus</name>
    <dbReference type="NCBI Taxonomy" id="1052145"/>
    <lineage>
        <taxon>Bacteria</taxon>
        <taxon>Pseudomonadati</taxon>
        <taxon>Bacteroidota</taxon>
        <taxon>Flavobacteriia</taxon>
        <taxon>Flavobacteriales</taxon>
        <taxon>Flavobacteriaceae</taxon>
        <taxon>Namhaeicola</taxon>
    </lineage>
</organism>
<evidence type="ECO:0000313" key="3">
    <source>
        <dbReference type="Proteomes" id="UP001597201"/>
    </source>
</evidence>
<sequence>MSNKPLDFMPTKINKIDYQLLILLGFIAIFISCKKEQIQVKTIKSETVEINDNINSDSSISDFVKPYHEKLTEKVSEIIGYNDQILSNEEVNLQSTLGNAYADICLNFALPKFKEQTGRKIDFALFNYGGLRQSVYKGPIKVEDIFELMPFENMLVIAEMSGEQVQSLFDYFEKNKKAHPISGVNLTFEGEKLSEILIDGKKFSKTENYLVLTNDYLQKGGDNMIFFKDPIKLYSLDAKIRDVIISEIKLKDTIKGAIDDRIKMIN</sequence>
<protein>
    <submittedName>
        <fullName evidence="2">5'-nucleotidase C-terminal domain-containing protein</fullName>
    </submittedName>
</protein>
<dbReference type="SUPFAM" id="SSF55816">
    <property type="entry name" value="5'-nucleotidase (syn. UDP-sugar hydrolase), C-terminal domain"/>
    <property type="match status" value="1"/>
</dbReference>
<accession>A0ABW3Y669</accession>
<dbReference type="InterPro" id="IPR008334">
    <property type="entry name" value="5'-Nucleotdase_C"/>
</dbReference>
<dbReference type="EMBL" id="JBHTMY010000003">
    <property type="protein sequence ID" value="MFD1316516.1"/>
    <property type="molecule type" value="Genomic_DNA"/>
</dbReference>
<dbReference type="Pfam" id="PF02872">
    <property type="entry name" value="5_nucleotid_C"/>
    <property type="match status" value="1"/>
</dbReference>
<dbReference type="PANTHER" id="PTHR11575">
    <property type="entry name" value="5'-NUCLEOTIDASE-RELATED"/>
    <property type="match status" value="1"/>
</dbReference>
<dbReference type="PRINTS" id="PR01607">
    <property type="entry name" value="APYRASEFAMLY"/>
</dbReference>
<feature type="domain" description="5'-Nucleotidase C-terminal" evidence="1">
    <location>
        <begin position="91"/>
        <end position="228"/>
    </location>
</feature>
<dbReference type="InterPro" id="IPR036907">
    <property type="entry name" value="5'-Nucleotdase_C_sf"/>
</dbReference>
<dbReference type="InterPro" id="IPR006179">
    <property type="entry name" value="5_nucleotidase/apyrase"/>
</dbReference>
<dbReference type="PANTHER" id="PTHR11575:SF24">
    <property type="entry name" value="5'-NUCLEOTIDASE"/>
    <property type="match status" value="1"/>
</dbReference>